<dbReference type="PANTHER" id="PTHR48105">
    <property type="entry name" value="THIOREDOXIN REDUCTASE 1-RELATED-RELATED"/>
    <property type="match status" value="1"/>
</dbReference>
<reference evidence="6 7" key="1">
    <citation type="submission" date="2019-11" db="EMBL/GenBank/DDBJ databases">
        <authorList>
            <person name="Ren C."/>
            <person name="Wang H."/>
            <person name="Xu Y."/>
        </authorList>
    </citation>
    <scope>NUCLEOTIDE SEQUENCE [LARGE SCALE GENOMIC DNA]</scope>
    <source>
        <strain evidence="7">JNU-WLY1368</strain>
        <strain evidence="4 6">LBM 19010</strain>
    </source>
</reference>
<dbReference type="EMBL" id="CP046051">
    <property type="protein sequence ID" value="QKN23532.1"/>
    <property type="molecule type" value="Genomic_DNA"/>
</dbReference>
<proteinExistence type="predicted"/>
<reference evidence="5" key="3">
    <citation type="journal article" date="2022" name="Int. J. Syst. Evol. Microbiol.">
        <title>Caproicibacterium lactatifermentans sp. nov., isolated from pit clay used for the production of Chinese strong aroma-type liquor.</title>
        <authorList>
            <person name="Wang H."/>
            <person name="Gu Y."/>
            <person name="Zhao D."/>
            <person name="Qiao Z."/>
            <person name="Zheng J."/>
            <person name="Gao J."/>
            <person name="Ren C."/>
            <person name="Xu Y."/>
        </authorList>
    </citation>
    <scope>NUCLEOTIDE SEQUENCE</scope>
    <source>
        <strain evidence="5">JNU-WLY1368</strain>
    </source>
</reference>
<evidence type="ECO:0000256" key="1">
    <source>
        <dbReference type="ARBA" id="ARBA00022630"/>
    </source>
</evidence>
<keyword evidence="1" id="KW-0285">Flavoprotein</keyword>
<dbReference type="RefSeq" id="WP_086036202.1">
    <property type="nucleotide sequence ID" value="NZ_CP046051.1"/>
</dbReference>
<reference evidence="5" key="2">
    <citation type="journal article" date="2021" name="Appl. Environ. Microbiol.">
        <title>Adaptability of a Caproate-Producing Bacterium Contributes to Its Dominance in an Anaerobic Fermentation System.</title>
        <authorList>
            <person name="Wang H."/>
            <person name="Gu Y."/>
            <person name="Zhou W."/>
            <person name="Zhao D."/>
            <person name="Qiao Z."/>
            <person name="Zheng J."/>
            <person name="Gao J."/>
            <person name="Chen X."/>
            <person name="Ren C."/>
            <person name="Xu Y."/>
        </authorList>
    </citation>
    <scope>NUCLEOTIDE SEQUENCE</scope>
    <source>
        <strain evidence="5">JNU-WLY1368</strain>
    </source>
</reference>
<evidence type="ECO:0000259" key="3">
    <source>
        <dbReference type="Pfam" id="PF07992"/>
    </source>
</evidence>
<name>A0A859DRW6_9FIRM</name>
<dbReference type="InterPro" id="IPR036188">
    <property type="entry name" value="FAD/NAD-bd_sf"/>
</dbReference>
<accession>A0A859DRW6</accession>
<dbReference type="GO" id="GO:0016491">
    <property type="term" value="F:oxidoreductase activity"/>
    <property type="evidence" value="ECO:0007669"/>
    <property type="project" value="UniProtKB-KW"/>
</dbReference>
<dbReference type="AlphaFoldDB" id="A0A859DRW6"/>
<dbReference type="SUPFAM" id="SSF51905">
    <property type="entry name" value="FAD/NAD(P)-binding domain"/>
    <property type="match status" value="1"/>
</dbReference>
<dbReference type="EMBL" id="CP046161">
    <property type="protein sequence ID" value="QKO29789.1"/>
    <property type="molecule type" value="Genomic_DNA"/>
</dbReference>
<protein>
    <submittedName>
        <fullName evidence="4">Thioredoxin reductase</fullName>
    </submittedName>
</protein>
<dbReference type="Proteomes" id="UP000501316">
    <property type="component" value="Chromosome"/>
</dbReference>
<feature type="domain" description="FAD/NAD(P)-binding" evidence="3">
    <location>
        <begin position="186"/>
        <end position="272"/>
    </location>
</feature>
<evidence type="ECO:0000313" key="6">
    <source>
        <dbReference type="Proteomes" id="UP000501316"/>
    </source>
</evidence>
<keyword evidence="7" id="KW-1185">Reference proteome</keyword>
<dbReference type="PRINTS" id="PR00368">
    <property type="entry name" value="FADPNR"/>
</dbReference>
<dbReference type="PRINTS" id="PR00469">
    <property type="entry name" value="PNDRDTASEII"/>
</dbReference>
<evidence type="ECO:0000313" key="4">
    <source>
        <dbReference type="EMBL" id="QKN23532.1"/>
    </source>
</evidence>
<dbReference type="InterPro" id="IPR023753">
    <property type="entry name" value="FAD/NAD-binding_dom"/>
</dbReference>
<evidence type="ECO:0000313" key="7">
    <source>
        <dbReference type="Proteomes" id="UP000509623"/>
    </source>
</evidence>
<feature type="domain" description="FAD/NAD(P)-binding" evidence="3">
    <location>
        <begin position="5"/>
        <end position="142"/>
    </location>
</feature>
<dbReference type="Pfam" id="PF07992">
    <property type="entry name" value="Pyr_redox_2"/>
    <property type="match status" value="2"/>
</dbReference>
<dbReference type="Proteomes" id="UP000509623">
    <property type="component" value="Chromosome"/>
</dbReference>
<evidence type="ECO:0000256" key="2">
    <source>
        <dbReference type="ARBA" id="ARBA00023002"/>
    </source>
</evidence>
<sequence length="287" mass="30878">MEQLDTAIVGAGPAGISAALNAKIRGLSFVLFGSPDHSGKVARSEQIQNYPGFPNVSGQQLTQAFARQLENMDIAVTKERVTSVYNMGNSFMLLADEQKEYTAKTVILAMGMNAAVQLPGEKDFLGRGVSYCATCDGNLYRGKTIAVVCDTPAMETEVEFLAGLAGKMYYLPLFQTSQFQRPNVERLSAKIRKITGDSRVTGLELTDGSSLPVDGIFFLKQALPPMALLQGLKMQDRHIAVDRQMRTNVSGCFAAGDCTGRPYQIAKAVGEGNTALHAVLEDLAGRG</sequence>
<keyword evidence="2" id="KW-0560">Oxidoreductase</keyword>
<dbReference type="KEGG" id="clf:GJQ69_02935"/>
<dbReference type="Gene3D" id="3.50.50.60">
    <property type="entry name" value="FAD/NAD(P)-binding domain"/>
    <property type="match status" value="2"/>
</dbReference>
<gene>
    <name evidence="4" type="ORF">GJQ69_02935</name>
    <name evidence="5" type="ORF">GKP14_01430</name>
</gene>
<dbReference type="InterPro" id="IPR050097">
    <property type="entry name" value="Ferredoxin-NADP_redctase_2"/>
</dbReference>
<organism evidence="4 6">
    <name type="scientific">Caproicibacterium lactatifermentans</name>
    <dbReference type="NCBI Taxonomy" id="2666138"/>
    <lineage>
        <taxon>Bacteria</taxon>
        <taxon>Bacillati</taxon>
        <taxon>Bacillota</taxon>
        <taxon>Clostridia</taxon>
        <taxon>Eubacteriales</taxon>
        <taxon>Oscillospiraceae</taxon>
        <taxon>Caproicibacterium</taxon>
    </lineage>
</organism>
<evidence type="ECO:0000313" key="5">
    <source>
        <dbReference type="EMBL" id="QKO29789.1"/>
    </source>
</evidence>